<sequence>MSLGFRWRRDGWLVGSVVLATVIIATAAVVGSSSTEAVRPVPSGGPALEPLPAGRFGRATLVYWGCATDCYPVVRFGDGREFEVPTDATSTRGVTLSPDGRWLGYPLGTGLVVRDLVGSSAEHRFGSPAVGRRMTAWAWSADSAVLLVSDEGADQVPTGFTLLWVEDGTRMPLPAWPGHEVLGVRLPVQLLVAQPNAPAGSHVDLALTTATGEIATWFTVDAAAQLRAGERLVPNGVRFSGTGTGFEAVVLNRDDDPTAVLRFGTNDAEDPIIRHDLPTTGSGRWSYLGVGPDGTAFAHHEQGRTRLRYLAPDGTINPGPDLPPDPVRVVPPGVAVY</sequence>
<feature type="transmembrane region" description="Helical" evidence="1">
    <location>
        <begin position="12"/>
        <end position="31"/>
    </location>
</feature>
<evidence type="ECO:0000313" key="3">
    <source>
        <dbReference type="Proteomes" id="UP000612585"/>
    </source>
</evidence>
<proteinExistence type="predicted"/>
<evidence type="ECO:0000256" key="1">
    <source>
        <dbReference type="SAM" id="Phobius"/>
    </source>
</evidence>
<keyword evidence="1" id="KW-1133">Transmembrane helix</keyword>
<dbReference type="EMBL" id="BOPG01000090">
    <property type="protein sequence ID" value="GIJ63264.1"/>
    <property type="molecule type" value="Genomic_DNA"/>
</dbReference>
<accession>A0A8J4E6I6</accession>
<dbReference type="SUPFAM" id="SSF69322">
    <property type="entry name" value="Tricorn protease domain 2"/>
    <property type="match status" value="1"/>
</dbReference>
<dbReference type="Proteomes" id="UP000612585">
    <property type="component" value="Unassembled WGS sequence"/>
</dbReference>
<evidence type="ECO:0000313" key="2">
    <source>
        <dbReference type="EMBL" id="GIJ63264.1"/>
    </source>
</evidence>
<gene>
    <name evidence="2" type="ORF">Vau01_107800</name>
</gene>
<keyword evidence="3" id="KW-1185">Reference proteome</keyword>
<keyword evidence="1" id="KW-0812">Transmembrane</keyword>
<keyword evidence="1" id="KW-0472">Membrane</keyword>
<dbReference type="AlphaFoldDB" id="A0A8J4E6I6"/>
<name>A0A8J4E6I6_9ACTN</name>
<organism evidence="2 3">
    <name type="scientific">Virgisporangium aurantiacum</name>
    <dbReference type="NCBI Taxonomy" id="175570"/>
    <lineage>
        <taxon>Bacteria</taxon>
        <taxon>Bacillati</taxon>
        <taxon>Actinomycetota</taxon>
        <taxon>Actinomycetes</taxon>
        <taxon>Micromonosporales</taxon>
        <taxon>Micromonosporaceae</taxon>
        <taxon>Virgisporangium</taxon>
    </lineage>
</organism>
<reference evidence="2" key="1">
    <citation type="submission" date="2021-01" db="EMBL/GenBank/DDBJ databases">
        <title>Whole genome shotgun sequence of Virgisporangium aurantiacum NBRC 16421.</title>
        <authorList>
            <person name="Komaki H."/>
            <person name="Tamura T."/>
        </authorList>
    </citation>
    <scope>NUCLEOTIDE SEQUENCE</scope>
    <source>
        <strain evidence="2">NBRC 16421</strain>
    </source>
</reference>
<protein>
    <submittedName>
        <fullName evidence="2">Uncharacterized protein</fullName>
    </submittedName>
</protein>
<comment type="caution">
    <text evidence="2">The sequence shown here is derived from an EMBL/GenBank/DDBJ whole genome shotgun (WGS) entry which is preliminary data.</text>
</comment>
<dbReference type="RefSeq" id="WP_204009377.1">
    <property type="nucleotide sequence ID" value="NZ_BOPG01000090.1"/>
</dbReference>